<accession>E6LKP2</accession>
<dbReference type="HOGENOM" id="CLU_077904_0_0_9"/>
<evidence type="ECO:0000256" key="6">
    <source>
        <dbReference type="ARBA" id="ARBA00023118"/>
    </source>
</evidence>
<comment type="function">
    <text evidence="8">CRISPR (clustered regularly interspaced short palindromic repeat), is an adaptive immune system that provides protection against mobile genetic elements (viruses, transposable elements and conjugative plasmids). CRISPR clusters contain spacers, sequences complementary to antecedent mobile elements, and target invading nucleic acids. CRISPR clusters are transcribed and processed into CRISPR RNA (crRNA). Acts as a dsDNA endonuclease. Involved in the integration of spacer DNA into the CRISPR cassette.</text>
</comment>
<dbReference type="GO" id="GO:0046872">
    <property type="term" value="F:metal ion binding"/>
    <property type="evidence" value="ECO:0007669"/>
    <property type="project" value="UniProtKB-UniRule"/>
</dbReference>
<evidence type="ECO:0000256" key="4">
    <source>
        <dbReference type="ARBA" id="ARBA00022801"/>
    </source>
</evidence>
<dbReference type="RefSeq" id="WP_008750298.1">
    <property type="nucleotide sequence ID" value="NZ_GL622296.1"/>
</dbReference>
<keyword evidence="7 8" id="KW-0238">DNA-binding</keyword>
<keyword evidence="1 8" id="KW-0540">Nuclease</keyword>
<evidence type="ECO:0000313" key="10">
    <source>
        <dbReference type="Proteomes" id="UP000003434"/>
    </source>
</evidence>
<feature type="binding site" evidence="8">
    <location>
        <position position="141"/>
    </location>
    <ligand>
        <name>Mn(2+)</name>
        <dbReference type="ChEBI" id="CHEBI:29035"/>
    </ligand>
</feature>
<organism evidence="9 10">
    <name type="scientific">Lachnoanaerobaculum saburreum DSM 3986</name>
    <dbReference type="NCBI Taxonomy" id="887325"/>
    <lineage>
        <taxon>Bacteria</taxon>
        <taxon>Bacillati</taxon>
        <taxon>Bacillota</taxon>
        <taxon>Clostridia</taxon>
        <taxon>Lachnospirales</taxon>
        <taxon>Lachnospiraceae</taxon>
        <taxon>Lachnoanaerobaculum</taxon>
    </lineage>
</organism>
<dbReference type="GO" id="GO:0051607">
    <property type="term" value="P:defense response to virus"/>
    <property type="evidence" value="ECO:0007669"/>
    <property type="project" value="UniProtKB-UniRule"/>
</dbReference>
<dbReference type="HAMAP" id="MF_01470">
    <property type="entry name" value="Cas1"/>
    <property type="match status" value="1"/>
</dbReference>
<reference evidence="9 10" key="1">
    <citation type="submission" date="2010-12" db="EMBL/GenBank/DDBJ databases">
        <authorList>
            <person name="Muzny D."/>
            <person name="Qin X."/>
            <person name="Deng J."/>
            <person name="Jiang H."/>
            <person name="Liu Y."/>
            <person name="Qu J."/>
            <person name="Song X.-Z."/>
            <person name="Zhang L."/>
            <person name="Thornton R."/>
            <person name="Coyle M."/>
            <person name="Francisco L."/>
            <person name="Jackson L."/>
            <person name="Javaid M."/>
            <person name="Korchina V."/>
            <person name="Kovar C."/>
            <person name="Mata R."/>
            <person name="Mathew T."/>
            <person name="Ngo R."/>
            <person name="Nguyen L."/>
            <person name="Nguyen N."/>
            <person name="Okwuonu G."/>
            <person name="Ongeri F."/>
            <person name="Pham C."/>
            <person name="Simmons D."/>
            <person name="Wilczek-Boney K."/>
            <person name="Hale W."/>
            <person name="Jakkamsetti A."/>
            <person name="Pham P."/>
            <person name="Ruth R."/>
            <person name="San Lucas F."/>
            <person name="Warren J."/>
            <person name="Zhang J."/>
            <person name="Zhao Z."/>
            <person name="Zhou C."/>
            <person name="Zhu D."/>
            <person name="Lee S."/>
            <person name="Bess C."/>
            <person name="Blankenburg K."/>
            <person name="Forbes L."/>
            <person name="Fu Q."/>
            <person name="Gubbala S."/>
            <person name="Hirani K."/>
            <person name="Jayaseelan J.C."/>
            <person name="Lara F."/>
            <person name="Munidasa M."/>
            <person name="Palculict T."/>
            <person name="Patil S."/>
            <person name="Pu L.-L."/>
            <person name="Saada N."/>
            <person name="Tang L."/>
            <person name="Weissenberger G."/>
            <person name="Zhu Y."/>
            <person name="Hemphill L."/>
            <person name="Shang Y."/>
            <person name="Youmans B."/>
            <person name="Ayvaz T."/>
            <person name="Ross M."/>
            <person name="Santibanez J."/>
            <person name="Aqrawi P."/>
            <person name="Gross S."/>
            <person name="Joshi V."/>
            <person name="Fowler G."/>
            <person name="Nazareth L."/>
            <person name="Reid J."/>
            <person name="Worley K."/>
            <person name="Petrosino J."/>
            <person name="Highlander S."/>
            <person name="Gibbs R."/>
        </authorList>
    </citation>
    <scope>NUCLEOTIDE SEQUENCE [LARGE SCALE GENOMIC DNA]</scope>
    <source>
        <strain evidence="9 10">DSM 3986</strain>
    </source>
</reference>
<dbReference type="NCBIfam" id="TIGR03638">
    <property type="entry name" value="cas1_ECOLI"/>
    <property type="match status" value="1"/>
</dbReference>
<proteinExistence type="inferred from homology"/>
<evidence type="ECO:0000256" key="8">
    <source>
        <dbReference type="HAMAP-Rule" id="MF_01470"/>
    </source>
</evidence>
<keyword evidence="6 8" id="KW-0051">Antiviral defense</keyword>
<name>E6LKP2_9FIRM</name>
<gene>
    <name evidence="8 9" type="primary">cas1</name>
    <name evidence="9" type="ORF">HMPREF0381_0527</name>
</gene>
<keyword evidence="2 8" id="KW-0479">Metal-binding</keyword>
<dbReference type="GO" id="GO:0003677">
    <property type="term" value="F:DNA binding"/>
    <property type="evidence" value="ECO:0007669"/>
    <property type="project" value="UniProtKB-KW"/>
</dbReference>
<dbReference type="GO" id="GO:0004520">
    <property type="term" value="F:DNA endonuclease activity"/>
    <property type="evidence" value="ECO:0007669"/>
    <property type="project" value="InterPro"/>
</dbReference>
<dbReference type="Gene3D" id="3.100.10.20">
    <property type="entry name" value="CRISPR-associated endonuclease Cas1, N-terminal domain"/>
    <property type="match status" value="1"/>
</dbReference>
<comment type="subunit">
    <text evidence="8">Homodimer, forms a heterotetramer with a Cas2 homodimer.</text>
</comment>
<comment type="similarity">
    <text evidence="8">Belongs to the CRISPR-associated endonuclease Cas1 family.</text>
</comment>
<dbReference type="InterPro" id="IPR042211">
    <property type="entry name" value="CRISPR-assoc_Cas1_N"/>
</dbReference>
<dbReference type="EC" id="3.1.-.-" evidence="8"/>
<dbReference type="InterPro" id="IPR033641">
    <property type="entry name" value="Cas1_I-E"/>
</dbReference>
<evidence type="ECO:0000256" key="1">
    <source>
        <dbReference type="ARBA" id="ARBA00022722"/>
    </source>
</evidence>
<dbReference type="InterPro" id="IPR019851">
    <property type="entry name" value="CRISPR-assoc_Cas1_ECOLI"/>
</dbReference>
<dbReference type="InterPro" id="IPR042206">
    <property type="entry name" value="CRISPR-assoc_Cas1_C"/>
</dbReference>
<evidence type="ECO:0000256" key="5">
    <source>
        <dbReference type="ARBA" id="ARBA00022842"/>
    </source>
</evidence>
<protein>
    <recommendedName>
        <fullName evidence="8">CRISPR-associated endonuclease Cas1</fullName>
        <ecNumber evidence="8">3.1.-.-</ecNumber>
    </recommendedName>
</protein>
<feature type="binding site" evidence="8">
    <location>
        <position position="221"/>
    </location>
    <ligand>
        <name>Mn(2+)</name>
        <dbReference type="ChEBI" id="CHEBI:29035"/>
    </ligand>
</feature>
<keyword evidence="8" id="KW-0464">Manganese</keyword>
<keyword evidence="5 8" id="KW-0460">Magnesium</keyword>
<sequence length="306" mass="34231">MEKAEINELPRISDRVTFIYIEHAKVNRQDGAIVVSDSRGTVKIPVAMIGALLLGPGTDITHRAMELIGDMGTSVVWVGEKGVRQYAHGRALTHSTKFLESQARLVTNVRSRVDVARKMYSMRFAGEDVSSYTMQQLRGHEGTRVKRLYNELSKKHGVEWTGRDYKVEDFANSDVVNQALSAGNVSLYGLVYSVMSALGISPGLGFVHTGHDLSFVYDIADLYKADITIPLAFEIASEFGKEDDIGSITRKKARDIFEEKKLVKQIVEDLQYLLEVSDDEKLEGEFLGLWDNKLQLVSYGVNYTEV</sequence>
<dbReference type="CDD" id="cd09719">
    <property type="entry name" value="Cas1_I-E"/>
    <property type="match status" value="1"/>
</dbReference>
<dbReference type="PANTHER" id="PTHR34353">
    <property type="entry name" value="CRISPR-ASSOCIATED ENDONUCLEASE CAS1 1"/>
    <property type="match status" value="1"/>
</dbReference>
<comment type="cofactor">
    <cofactor evidence="8">
        <name>Mg(2+)</name>
        <dbReference type="ChEBI" id="CHEBI:18420"/>
    </cofactor>
    <cofactor evidence="8">
        <name>Mn(2+)</name>
        <dbReference type="ChEBI" id="CHEBI:29035"/>
    </cofactor>
</comment>
<dbReference type="Proteomes" id="UP000003434">
    <property type="component" value="Unassembled WGS sequence"/>
</dbReference>
<feature type="binding site" evidence="8">
    <location>
        <position position="208"/>
    </location>
    <ligand>
        <name>Mn(2+)</name>
        <dbReference type="ChEBI" id="CHEBI:29035"/>
    </ligand>
</feature>
<dbReference type="eggNOG" id="COG1518">
    <property type="taxonomic scope" value="Bacteria"/>
</dbReference>
<dbReference type="GO" id="GO:0016787">
    <property type="term" value="F:hydrolase activity"/>
    <property type="evidence" value="ECO:0007669"/>
    <property type="project" value="UniProtKB-KW"/>
</dbReference>
<dbReference type="InterPro" id="IPR050646">
    <property type="entry name" value="Cas1"/>
</dbReference>
<dbReference type="GO" id="GO:0043571">
    <property type="term" value="P:maintenance of CRISPR repeat elements"/>
    <property type="evidence" value="ECO:0007669"/>
    <property type="project" value="UniProtKB-UniRule"/>
</dbReference>
<dbReference type="Pfam" id="PF01867">
    <property type="entry name" value="Cas_Cas1"/>
    <property type="match status" value="2"/>
</dbReference>
<evidence type="ECO:0000256" key="3">
    <source>
        <dbReference type="ARBA" id="ARBA00022759"/>
    </source>
</evidence>
<evidence type="ECO:0000313" key="9">
    <source>
        <dbReference type="EMBL" id="EFU77571.1"/>
    </source>
</evidence>
<dbReference type="AlphaFoldDB" id="E6LKP2"/>
<keyword evidence="3 8" id="KW-0255">Endonuclease</keyword>
<keyword evidence="4 8" id="KW-0378">Hydrolase</keyword>
<dbReference type="NCBIfam" id="TIGR00287">
    <property type="entry name" value="cas1"/>
    <property type="match status" value="1"/>
</dbReference>
<dbReference type="InterPro" id="IPR002729">
    <property type="entry name" value="CRISPR-assoc_Cas1"/>
</dbReference>
<dbReference type="PANTHER" id="PTHR34353:SF3">
    <property type="entry name" value="CRISPR-ASSOCIATED ENDONUCLEASE CAS1"/>
    <property type="match status" value="1"/>
</dbReference>
<evidence type="ECO:0000256" key="2">
    <source>
        <dbReference type="ARBA" id="ARBA00022723"/>
    </source>
</evidence>
<dbReference type="Gene3D" id="1.20.120.920">
    <property type="entry name" value="CRISPR-associated endonuclease Cas1, C-terminal domain"/>
    <property type="match status" value="1"/>
</dbReference>
<comment type="caution">
    <text evidence="9">The sequence shown here is derived from an EMBL/GenBank/DDBJ whole genome shotgun (WGS) entry which is preliminary data.</text>
</comment>
<evidence type="ECO:0000256" key="7">
    <source>
        <dbReference type="ARBA" id="ARBA00023125"/>
    </source>
</evidence>
<dbReference type="EMBL" id="AEPW01000010">
    <property type="protein sequence ID" value="EFU77571.1"/>
    <property type="molecule type" value="Genomic_DNA"/>
</dbReference>